<evidence type="ECO:0000313" key="1">
    <source>
        <dbReference type="EMBL" id="KNZ48105.1"/>
    </source>
</evidence>
<dbReference type="Proteomes" id="UP000037035">
    <property type="component" value="Unassembled WGS sequence"/>
</dbReference>
<dbReference type="EMBL" id="LAVV01011170">
    <property type="protein sequence ID" value="KNZ48105.1"/>
    <property type="molecule type" value="Genomic_DNA"/>
</dbReference>
<protein>
    <submittedName>
        <fullName evidence="1">Uncharacterized protein</fullName>
    </submittedName>
</protein>
<proteinExistence type="predicted"/>
<dbReference type="AlphaFoldDB" id="A0A0L6UJW8"/>
<gene>
    <name evidence="1" type="ORF">VP01_5906g3</name>
</gene>
<evidence type="ECO:0000313" key="2">
    <source>
        <dbReference type="Proteomes" id="UP000037035"/>
    </source>
</evidence>
<reference evidence="1 2" key="1">
    <citation type="submission" date="2015-08" db="EMBL/GenBank/DDBJ databases">
        <title>Next Generation Sequencing and Analysis of the Genome of Puccinia sorghi L Schw, the Causal Agent of Maize Common Rust.</title>
        <authorList>
            <person name="Rochi L."/>
            <person name="Burguener G."/>
            <person name="Darino M."/>
            <person name="Turjanski A."/>
            <person name="Kreff E."/>
            <person name="Dieguez M.J."/>
            <person name="Sacco F."/>
        </authorList>
    </citation>
    <scope>NUCLEOTIDE SEQUENCE [LARGE SCALE GENOMIC DNA]</scope>
    <source>
        <strain evidence="1 2">RO10H11247</strain>
    </source>
</reference>
<keyword evidence="2" id="KW-1185">Reference proteome</keyword>
<name>A0A0L6UJW8_9BASI</name>
<comment type="caution">
    <text evidence="1">The sequence shown here is derived from an EMBL/GenBank/DDBJ whole genome shotgun (WGS) entry which is preliminary data.</text>
</comment>
<dbReference type="InterPro" id="IPR040521">
    <property type="entry name" value="KDZ"/>
</dbReference>
<sequence length="100" mass="11064">MPWMGINSSATMLISKDTPNDSQYPPHFLQPNQIQPHIITVNATNNNIANIDDPCAESHKVADDEQDGTTWEKCDNSGPFAAAFCHDVPLYTNIYKSGEN</sequence>
<dbReference type="Pfam" id="PF18758">
    <property type="entry name" value="KDZ"/>
    <property type="match status" value="1"/>
</dbReference>
<accession>A0A0L6UJW8</accession>
<dbReference type="PANTHER" id="PTHR33096">
    <property type="entry name" value="CXC2 DOMAIN-CONTAINING PROTEIN"/>
    <property type="match status" value="1"/>
</dbReference>
<dbReference type="VEuPathDB" id="FungiDB:VP01_5906g3"/>
<dbReference type="PANTHER" id="PTHR33096:SF1">
    <property type="entry name" value="CXC1-LIKE CYSTEINE CLUSTER ASSOCIATED WITH KDZ TRANSPOSASES DOMAIN-CONTAINING PROTEIN"/>
    <property type="match status" value="1"/>
</dbReference>
<dbReference type="OrthoDB" id="2505730at2759"/>
<dbReference type="STRING" id="27349.A0A0L6UJW8"/>
<organism evidence="1 2">
    <name type="scientific">Puccinia sorghi</name>
    <dbReference type="NCBI Taxonomy" id="27349"/>
    <lineage>
        <taxon>Eukaryota</taxon>
        <taxon>Fungi</taxon>
        <taxon>Dikarya</taxon>
        <taxon>Basidiomycota</taxon>
        <taxon>Pucciniomycotina</taxon>
        <taxon>Pucciniomycetes</taxon>
        <taxon>Pucciniales</taxon>
        <taxon>Pucciniaceae</taxon>
        <taxon>Puccinia</taxon>
    </lineage>
</organism>